<gene>
    <name evidence="2" type="ORF">SAMN02745243_00118</name>
</gene>
<dbReference type="SUPFAM" id="SSF48452">
    <property type="entry name" value="TPR-like"/>
    <property type="match status" value="1"/>
</dbReference>
<dbReference type="STRING" id="1121950.SAMN02745243_00118"/>
<accession>A0A1M6HRV3</accession>
<evidence type="ECO:0000313" key="2">
    <source>
        <dbReference type="EMBL" id="SHJ24926.1"/>
    </source>
</evidence>
<reference evidence="2 3" key="1">
    <citation type="submission" date="2016-11" db="EMBL/GenBank/DDBJ databases">
        <authorList>
            <person name="Jaros S."/>
            <person name="Januszkiewicz K."/>
            <person name="Wedrychowicz H."/>
        </authorList>
    </citation>
    <scope>NUCLEOTIDE SEQUENCE [LARGE SCALE GENOMIC DNA]</scope>
    <source>
        <strain evidence="2 3">DSM 15480</strain>
    </source>
</reference>
<dbReference type="RefSeq" id="WP_073103715.1">
    <property type="nucleotide sequence ID" value="NZ_FQZY01000005.1"/>
</dbReference>
<protein>
    <recommendedName>
        <fullName evidence="1">DUF5107 domain-containing protein</fullName>
    </recommendedName>
</protein>
<keyword evidence="3" id="KW-1185">Reference proteome</keyword>
<proteinExistence type="predicted"/>
<dbReference type="EMBL" id="FQZY01000005">
    <property type="protein sequence ID" value="SHJ24926.1"/>
    <property type="molecule type" value="Genomic_DNA"/>
</dbReference>
<organism evidence="2 3">
    <name type="scientific">Hespellia stercorisuis DSM 15480</name>
    <dbReference type="NCBI Taxonomy" id="1121950"/>
    <lineage>
        <taxon>Bacteria</taxon>
        <taxon>Bacillati</taxon>
        <taxon>Bacillota</taxon>
        <taxon>Clostridia</taxon>
        <taxon>Lachnospirales</taxon>
        <taxon>Lachnospiraceae</taxon>
        <taxon>Hespellia</taxon>
    </lineage>
</organism>
<dbReference type="Pfam" id="PF17128">
    <property type="entry name" value="DUF5107"/>
    <property type="match status" value="1"/>
</dbReference>
<dbReference type="AlphaFoldDB" id="A0A1M6HRV3"/>
<dbReference type="Proteomes" id="UP000184301">
    <property type="component" value="Unassembled WGS sequence"/>
</dbReference>
<evidence type="ECO:0000313" key="3">
    <source>
        <dbReference type="Proteomes" id="UP000184301"/>
    </source>
</evidence>
<dbReference type="Gene3D" id="1.25.40.10">
    <property type="entry name" value="Tetratricopeptide repeat domain"/>
    <property type="match status" value="1"/>
</dbReference>
<dbReference type="OrthoDB" id="174931at2"/>
<feature type="domain" description="DUF5107" evidence="1">
    <location>
        <begin position="52"/>
        <end position="328"/>
    </location>
</feature>
<evidence type="ECO:0000259" key="1">
    <source>
        <dbReference type="Pfam" id="PF17128"/>
    </source>
</evidence>
<sequence>MSELRFEFMEIPVSEKGEPSSVPDISRVLEGEGNLSCSLDENDEIYENYGRVATAFPYRAYHCYHRECRRKKVRIAILENDFLRAEFLIEYGGRLWKLIDKVTGENLLYTNDVIRPSNLATRNAWFSGGTEWNISIIGHSPFTMEPVFVAQLEDDEHNPVLRMYEYERIRRVTYQMDFWLGAEDTFLNCRMRIVNPNSEVIPMYWWSNTAVPQYPGGRIVVPAAEAYTNDASGVHKTGIPIVDGVDISRYEEIPLQTDYFFNIPAGEPKFLANVNRKGYGLLHLSTERLQSRKLFSWGNNEASAHWQEWLTDKAGPYVEVQGGLGKTQYGCIPMAPHTAWEWLEQYGPIRIEESAVSQSYEKLRDVVQYRVETEADQRKPDTVLCRTRRMAKRSARLVQTGNGAGALENLCRQKRGEKPLEEHLDFGETQTEQEEWVQLLQKNRFPEPEPDCRPRDYTNEDTIFEALQKFCKKKKNKNWYSCYQLGVIYLCRGQYEPAQEWLEKSLDIRKNPWAYHALSIIEAQKKNQKKSIKYIRRGLAMCGEDLSYIRDAYKILLHAKGYEALLEDYAQRPKNLAGEARLQLDQALALNQIGESEKAYQLLGGGDFVLDDLKEGEDSLEKLWTELHEKVYHEKVRAPYNYQFNTQIKQ</sequence>
<dbReference type="InterPro" id="IPR011990">
    <property type="entry name" value="TPR-like_helical_dom_sf"/>
</dbReference>
<dbReference type="InterPro" id="IPR033396">
    <property type="entry name" value="DUF5107"/>
</dbReference>
<name>A0A1M6HRV3_9FIRM</name>